<dbReference type="AlphaFoldDB" id="A0A644ZGM4"/>
<evidence type="ECO:0000313" key="1">
    <source>
        <dbReference type="EMBL" id="MPM39949.1"/>
    </source>
</evidence>
<organism evidence="1">
    <name type="scientific">bioreactor metagenome</name>
    <dbReference type="NCBI Taxonomy" id="1076179"/>
    <lineage>
        <taxon>unclassified sequences</taxon>
        <taxon>metagenomes</taxon>
        <taxon>ecological metagenomes</taxon>
    </lineage>
</organism>
<accession>A0A644ZGM4</accession>
<gene>
    <name evidence="1" type="ORF">SDC9_86585</name>
</gene>
<comment type="caution">
    <text evidence="1">The sequence shown here is derived from an EMBL/GenBank/DDBJ whole genome shotgun (WGS) entry which is preliminary data.</text>
</comment>
<name>A0A644ZGM4_9ZZZZ</name>
<dbReference type="EMBL" id="VSSQ01008822">
    <property type="protein sequence ID" value="MPM39949.1"/>
    <property type="molecule type" value="Genomic_DNA"/>
</dbReference>
<reference evidence="1" key="1">
    <citation type="submission" date="2019-08" db="EMBL/GenBank/DDBJ databases">
        <authorList>
            <person name="Kucharzyk K."/>
            <person name="Murdoch R.W."/>
            <person name="Higgins S."/>
            <person name="Loffler F."/>
        </authorList>
    </citation>
    <scope>NUCLEOTIDE SEQUENCE</scope>
</reference>
<protein>
    <submittedName>
        <fullName evidence="1">Uncharacterized protein</fullName>
    </submittedName>
</protein>
<proteinExistence type="predicted"/>
<sequence length="230" mass="25725">MTDPVDVVAQELGLVAAHDRHVVEIVKRLHIRTAGFLRNRDRVGRIVQQVAGMIDLGIQRFEIQCEAARRHPLARRRQRFDQRGALRGVTQPHHRLPRGHDSAAAARAQGVIGIAVNAVEKTRLIRRTARRDFRLLGEVEHNAGEFDSAGIHPFQHGGIAALPGFDEAITAGGDFLRPRRPAICFEKEIDQGSQFQHLASSFVINSARFRRSDSVSNCETAIVPMRWMIS</sequence>